<organism evidence="3 4">
    <name type="scientific">Actinomycetospora termitidis</name>
    <dbReference type="NCBI Taxonomy" id="3053470"/>
    <lineage>
        <taxon>Bacteria</taxon>
        <taxon>Bacillati</taxon>
        <taxon>Actinomycetota</taxon>
        <taxon>Actinomycetes</taxon>
        <taxon>Pseudonocardiales</taxon>
        <taxon>Pseudonocardiaceae</taxon>
        <taxon>Actinomycetospora</taxon>
    </lineage>
</organism>
<dbReference type="PROSITE" id="PS00086">
    <property type="entry name" value="CYTOCHROME_P450"/>
    <property type="match status" value="1"/>
</dbReference>
<dbReference type="InterPro" id="IPR017972">
    <property type="entry name" value="Cyt_P450_CS"/>
</dbReference>
<dbReference type="PRINTS" id="PR00385">
    <property type="entry name" value="P450"/>
</dbReference>
<evidence type="ECO:0000313" key="3">
    <source>
        <dbReference type="EMBL" id="MDL5156129.1"/>
    </source>
</evidence>
<dbReference type="Gene3D" id="1.10.630.10">
    <property type="entry name" value="Cytochrome P450"/>
    <property type="match status" value="1"/>
</dbReference>
<keyword evidence="2" id="KW-0349">Heme</keyword>
<dbReference type="Pfam" id="PF00067">
    <property type="entry name" value="p450"/>
    <property type="match status" value="2"/>
</dbReference>
<dbReference type="PANTHER" id="PTHR46696">
    <property type="entry name" value="P450, PUTATIVE (EUROFUNG)-RELATED"/>
    <property type="match status" value="1"/>
</dbReference>
<dbReference type="InterPro" id="IPR036396">
    <property type="entry name" value="Cyt_P450_sf"/>
</dbReference>
<name>A0ABT7M640_9PSEU</name>
<protein>
    <submittedName>
        <fullName evidence="3">Cytochrome P450</fullName>
    </submittedName>
</protein>
<dbReference type="EMBL" id="JASVWF010000002">
    <property type="protein sequence ID" value="MDL5156129.1"/>
    <property type="molecule type" value="Genomic_DNA"/>
</dbReference>
<keyword evidence="2" id="KW-0408">Iron</keyword>
<keyword evidence="2" id="KW-0479">Metal-binding</keyword>
<dbReference type="InterPro" id="IPR001128">
    <property type="entry name" value="Cyt_P450"/>
</dbReference>
<evidence type="ECO:0000256" key="1">
    <source>
        <dbReference type="ARBA" id="ARBA00010617"/>
    </source>
</evidence>
<evidence type="ECO:0000256" key="2">
    <source>
        <dbReference type="RuleBase" id="RU000461"/>
    </source>
</evidence>
<keyword evidence="2" id="KW-0560">Oxidoreductase</keyword>
<sequence length="406" mass="44417">MQTVELPHVAVDPYSTEVLTDPLPFWEEVREAGPVVRVDQSLGYDIVAVGRDAELRELHVRNDLFISGRGAGILDRTKGESFREPAILLESDQPDHTAVRSVIGEILAPRNLRRLRQTFAEAADTIVDLALEKGLADAQTDLAEAFPLRVIPDAVIGAPPEGRENLLRYSTFLFESLGPQTERARAEIAAVGDLAAVQEWIRASCARDAVARGTVGGAIWEAADAGKFTPDQAANLVRSLLGAGIDTTIHSIAYTLFHLATHPGEYAKLVADPRRAKFAYEESLRLDSVVRQNYRTPARDTEIGGIPIREGQKVMLLVASANRDPRRWGPTVDRYDIDRTSEDGHMTFGRGIHQCIGQPIARMEAEALIGAVARKVATIELTGEPVPMLNNTLRGFRSLPVRLTAA</sequence>
<dbReference type="SUPFAM" id="SSF48264">
    <property type="entry name" value="Cytochrome P450"/>
    <property type="match status" value="1"/>
</dbReference>
<dbReference type="Proteomes" id="UP001231924">
    <property type="component" value="Unassembled WGS sequence"/>
</dbReference>
<comment type="caution">
    <text evidence="3">The sequence shown here is derived from an EMBL/GenBank/DDBJ whole genome shotgun (WGS) entry which is preliminary data.</text>
</comment>
<dbReference type="PANTHER" id="PTHR46696:SF1">
    <property type="entry name" value="CYTOCHROME P450 YJIB-RELATED"/>
    <property type="match status" value="1"/>
</dbReference>
<accession>A0ABT7M640</accession>
<reference evidence="3 4" key="1">
    <citation type="submission" date="2023-06" db="EMBL/GenBank/DDBJ databases">
        <title>Actinomycetospora Odt1-22.</title>
        <authorList>
            <person name="Supong K."/>
        </authorList>
    </citation>
    <scope>NUCLEOTIDE SEQUENCE [LARGE SCALE GENOMIC DNA]</scope>
    <source>
        <strain evidence="3 4">Odt1-22</strain>
    </source>
</reference>
<dbReference type="RefSeq" id="WP_286052375.1">
    <property type="nucleotide sequence ID" value="NZ_JASVWF010000002.1"/>
</dbReference>
<comment type="similarity">
    <text evidence="1 2">Belongs to the cytochrome P450 family.</text>
</comment>
<dbReference type="InterPro" id="IPR002397">
    <property type="entry name" value="Cyt_P450_B"/>
</dbReference>
<dbReference type="PRINTS" id="PR00359">
    <property type="entry name" value="BP450"/>
</dbReference>
<proteinExistence type="inferred from homology"/>
<keyword evidence="2" id="KW-0503">Monooxygenase</keyword>
<gene>
    <name evidence="3" type="ORF">QRT03_09195</name>
</gene>
<keyword evidence="4" id="KW-1185">Reference proteome</keyword>
<evidence type="ECO:0000313" key="4">
    <source>
        <dbReference type="Proteomes" id="UP001231924"/>
    </source>
</evidence>